<accession>A0A6A5QPF9</accession>
<name>A0A6A5QPF9_AMPQU</name>
<evidence type="ECO:0000313" key="3">
    <source>
        <dbReference type="Proteomes" id="UP000800096"/>
    </source>
</evidence>
<gene>
    <name evidence="2" type="ORF">BDU57DRAFT_571128</name>
</gene>
<sequence length="383" mass="43974">MPLSVLDYPDKHSFLIEDHQRPVTRTFPEAVELHERAAANFKHVLGKLRSVPSSARPTLGEYYRGNAEVTCAPEARNIYHLCGRWNDITSANFMANSNLDAEANELIFYYGLDTLHSFSHMLNQSRLNIVLAIFVLASKLIGKYDSRFDRSESLWGDFIFAWIESIVPEGVTEFQNRERFLKAWHESKFDLTFFINRHRKRLAQAIADLSIAQVPIKGDPLEFLAKCHRKEITMDEFLQYGPAMCIHFVISKKKQARIEMDKANESKIAHAAEMERLRAQTAEAEKELAEEDGFYQFDDEDDEDVEMGGISEPIPDNIDLTRVPWDVDWMQGLLNIDKDMEAVASTALTSDRTPWIDSAEGFDMFLTREAKVPTDLMKALNIW</sequence>
<dbReference type="AlphaFoldDB" id="A0A6A5QPF9"/>
<feature type="coiled-coil region" evidence="1">
    <location>
        <begin position="260"/>
        <end position="292"/>
    </location>
</feature>
<evidence type="ECO:0000256" key="1">
    <source>
        <dbReference type="SAM" id="Coils"/>
    </source>
</evidence>
<dbReference type="EMBL" id="ML979134">
    <property type="protein sequence ID" value="KAF1917611.1"/>
    <property type="molecule type" value="Genomic_DNA"/>
</dbReference>
<reference evidence="2" key="1">
    <citation type="journal article" date="2020" name="Stud. Mycol.">
        <title>101 Dothideomycetes genomes: a test case for predicting lifestyles and emergence of pathogens.</title>
        <authorList>
            <person name="Haridas S."/>
            <person name="Albert R."/>
            <person name="Binder M."/>
            <person name="Bloem J."/>
            <person name="Labutti K."/>
            <person name="Salamov A."/>
            <person name="Andreopoulos B."/>
            <person name="Baker S."/>
            <person name="Barry K."/>
            <person name="Bills G."/>
            <person name="Bluhm B."/>
            <person name="Cannon C."/>
            <person name="Castanera R."/>
            <person name="Culley D."/>
            <person name="Daum C."/>
            <person name="Ezra D."/>
            <person name="Gonzalez J."/>
            <person name="Henrissat B."/>
            <person name="Kuo A."/>
            <person name="Liang C."/>
            <person name="Lipzen A."/>
            <person name="Lutzoni F."/>
            <person name="Magnuson J."/>
            <person name="Mondo S."/>
            <person name="Nolan M."/>
            <person name="Ohm R."/>
            <person name="Pangilinan J."/>
            <person name="Park H.-J."/>
            <person name="Ramirez L."/>
            <person name="Alfaro M."/>
            <person name="Sun H."/>
            <person name="Tritt A."/>
            <person name="Yoshinaga Y."/>
            <person name="Zwiers L.-H."/>
            <person name="Turgeon B."/>
            <person name="Goodwin S."/>
            <person name="Spatafora J."/>
            <person name="Crous P."/>
            <person name="Grigoriev I."/>
        </authorList>
    </citation>
    <scope>NUCLEOTIDE SEQUENCE</scope>
    <source>
        <strain evidence="2">HMLAC05119</strain>
    </source>
</reference>
<dbReference type="OrthoDB" id="3801165at2759"/>
<evidence type="ECO:0000313" key="2">
    <source>
        <dbReference type="EMBL" id="KAF1917611.1"/>
    </source>
</evidence>
<protein>
    <submittedName>
        <fullName evidence="2">Uncharacterized protein</fullName>
    </submittedName>
</protein>
<organism evidence="2 3">
    <name type="scientific">Ampelomyces quisqualis</name>
    <name type="common">Powdery mildew agent</name>
    <dbReference type="NCBI Taxonomy" id="50730"/>
    <lineage>
        <taxon>Eukaryota</taxon>
        <taxon>Fungi</taxon>
        <taxon>Dikarya</taxon>
        <taxon>Ascomycota</taxon>
        <taxon>Pezizomycotina</taxon>
        <taxon>Dothideomycetes</taxon>
        <taxon>Pleosporomycetidae</taxon>
        <taxon>Pleosporales</taxon>
        <taxon>Pleosporineae</taxon>
        <taxon>Phaeosphaeriaceae</taxon>
        <taxon>Ampelomyces</taxon>
    </lineage>
</organism>
<keyword evidence="1" id="KW-0175">Coiled coil</keyword>
<proteinExistence type="predicted"/>
<dbReference type="Proteomes" id="UP000800096">
    <property type="component" value="Unassembled WGS sequence"/>
</dbReference>
<keyword evidence="3" id="KW-1185">Reference proteome</keyword>